<evidence type="ECO:0000256" key="5">
    <source>
        <dbReference type="ARBA" id="ARBA00022679"/>
    </source>
</evidence>
<sequence length="2345" mass="254401">MSSLSDPSISAAFFCPAPSLATGADLDRVRDVFICHEPLKRIGDALLEFGDVWNLICNSKGAKPNFSKRGGEYASFFKDWITLGKTEGLAGQSSTMVTLPVLLLDHLAQYFQFRNLSRQSHSQVLAGLSVGGCQGYCGGLLGALCVASAVDDEELVIRAGNCLRVAFVLGFYMSEDEDGPRETRRTTLIVRLKYEGQHEELTSLFPGVYPAAMTDPRNICFAGTEAAIARLAKYASDQGMHAQHTYPTGSGHDPHNRSYVDSIMSLVSNHQFLKLPTRDQLQVPMMSNWDGNPLLSDTNVAEDVVGNIVAGRCHWSTLVTKTAERLRESGSSTHCILILGQDCVSQRSFQQASLVVSKINLVKTVREIDKAKEAELPDDAVAIVGAALRQPGANDLDELWEVMVERRSMCEEVRQDRTPLESSFRARFDQNYNTHGRKFWANYIDDVRGFDHELFGITPREAQLMDPQQRLLLEVSYEALEASGYLAHRNYRRRDNDNVGCFIGATVVEYEENTSSRAPTAYTATGTLQAFLCGRLSYYFGWKGPSETIDTACSSSLVAINRACSALRGAECRMAVVGGSNVLGGVNLYLDLAKARFLSPTGQCRPFDRDADGYCRSDGVGVLVLKLLKDAKACGDPILGVITAVGTNQGGLSASITLPDQRAQVELFRRNLDAAGLEPSDISYVECHGTGTKAGDPSEVGAVLKVFGDARRDASLYIGSVKGNIGHCEPAAGITGVLKVLAMLRKGKIPPQASFQSPNPSLPPLGPSKVAIPTTVKVWDAPRRAAVVNSYGAAGSNASLICCEYTRTPSSSVWGWWLPTSSGPGRGETTGRAPSALPLMLTAASPSSVKANCLAVAAALRRQDRPSPVDAAFTLSEKRERHAFRIVMTVANDVNQMVQKLEESVAIQAEAVAVAAAASVTKIPAKPRHVVLVFGGQSRRAVHLDRRLYDTNARLREHMDECHKVVLELGYGPILPAIFDRHHDAGSSFSSQDVVVLQLALFLINYSCAQCWLDAGLQVDAVIGHSLGELVALVFSGALSLRQGIQAVASRASLMKSCWTGERGTMLAIHAAEPVLTELLAAVQGGLEIACYNSASSHVVVGTAAEVVAAETFLSKAYPSVKHQRVDTTHGFHSRFTEVLVPGLRELEELLDYKEPWIPLEPCVRRDDDGLSDPGSGPVVSSGHIARHVRDPVFFGDAVQRIEKRLGSCAWLEAGFDSPVIPMVKRAVANAERHSFHPMRIHDADADIDVALSNAFVSLWRAGVEATFWPWLRTDDAGSGHDPNSPRLVALPRYQFSRTPFWTPAKDNSTDLKAKTEEDAERIRMLEDKLQTLLSNVKQTSSVGGPETPRLVTPHSREKFRYTVDTRCQRFRKIVSSHSVRGRHLCPASLYLECVTMALKIERGGGSDASVFLAKGMDLVFADLFFDKMLGSSLDRKEVCILLQPRPGQHSSWNFSFESIDKTGDVNGEEGGRSSARPVVHARGTIRVETSPSSRHLEHLLEERMSQLRHQPGGVERLLSGRIYSLFTTVVDYDPLLRGLDAMNLHGNSFSGVIKIPRPPLAPEESSVLDIADTCVVDNIVQPLGLAINTGDHCGPGDAYLFSGCESFALSSLCRLDSLESPAEFDVVGSFRQADDRLCEGDIYLLSGGKLAAMVLGARFNRLPIKRIEAMLDRLTPASAAPGGEQLTAKMRSPGSSAAPSLLQKPRKAFVDPVLQGLASGREGRRQSAIGVPPAGVSNKSSACEQTVHETDIGRHNDSLRQLISKFSGVPVSALKPGNTLGDVGLDSLAVIEFCDECRSQLGIEISQGEGDLTQTTIASLILIEETSRQSGCSSSSALKPPRLDSTCPVDCQATNPRKQNSHQATANNNSENNNNNNSLLVAQAPPRIKPPVDTSWGLRPVHNTDKSLPSGLQRVRNIISLHSGTPVEQVDVSETLMNLGVDSLAIVEIRDSLQEAFGAAGFDENLIDLNTTPEGVWEEDTWRGKVMSKIEDLCGVPKTTMSPTDTLANLGFDSLAIEELRDILQVELGPDSLQSLPTLSELTIGDILTASRAPLGVVPVSVDYRLCPEVSFAQGIADVLDAYRWALRDLPGILRSRAVEVDLSNVVVIGWSSGGHLAVALSWLIQENGLPPLKGIMTLHAPLSWVEGAVHEHSPKRAIPDAALPLIKRLVASVPRKPLVSADDVLARGFATDFLGLKWARPDDPRSQLMAGVVREVRGPCLPLLLKGLPPSNDDQSIARALEPVDANRVVSLCPMAQARRGRVKTPTIVVHGVEDDIVPLQDALVFRDLLHQHGVECSVLSVSGAGHGFDMTLRYGSERWEATVRPAMNLLFKYLRQDSDRIR</sequence>
<dbReference type="GO" id="GO:0006633">
    <property type="term" value="P:fatty acid biosynthetic process"/>
    <property type="evidence" value="ECO:0007669"/>
    <property type="project" value="InterPro"/>
</dbReference>
<evidence type="ECO:0000256" key="6">
    <source>
        <dbReference type="ARBA" id="ARBA00023268"/>
    </source>
</evidence>
<keyword evidence="13" id="KW-1185">Reference proteome</keyword>
<protein>
    <submittedName>
        <fullName evidence="12">Acyl transferase domain superfamily, peptidase S9, prolyl oligopeptidase, catalytic</fullName>
    </submittedName>
</protein>
<dbReference type="InterPro" id="IPR016035">
    <property type="entry name" value="Acyl_Trfase/lysoPLipase"/>
</dbReference>
<dbReference type="RefSeq" id="XP_062774388.1">
    <property type="nucleotide sequence ID" value="XM_062918337.1"/>
</dbReference>
<organism evidence="12 13">
    <name type="scientific">Colletotrichum destructivum</name>
    <dbReference type="NCBI Taxonomy" id="34406"/>
    <lineage>
        <taxon>Eukaryota</taxon>
        <taxon>Fungi</taxon>
        <taxon>Dikarya</taxon>
        <taxon>Ascomycota</taxon>
        <taxon>Pezizomycotina</taxon>
        <taxon>Sordariomycetes</taxon>
        <taxon>Hypocreomycetidae</taxon>
        <taxon>Glomerellales</taxon>
        <taxon>Glomerellaceae</taxon>
        <taxon>Colletotrichum</taxon>
        <taxon>Colletotrichum destructivum species complex</taxon>
    </lineage>
</organism>
<reference evidence="13" key="1">
    <citation type="journal article" date="2023" name="bioRxiv">
        <title>Complete genome of the Medicago anthracnose fungus, Colletotrichum destructivum, reveals a mini-chromosome-like region within a core chromosome.</title>
        <authorList>
            <person name="Lapalu N."/>
            <person name="Simon A."/>
            <person name="Lu A."/>
            <person name="Plaumann P.-L."/>
            <person name="Amselem J."/>
            <person name="Pigne S."/>
            <person name="Auger A."/>
            <person name="Koch C."/>
            <person name="Dallery J.-F."/>
            <person name="O'Connell R.J."/>
        </authorList>
    </citation>
    <scope>NUCLEOTIDE SEQUENCE [LARGE SCALE GENOMIC DNA]</scope>
    <source>
        <strain evidence="13">CBS 520.97</strain>
    </source>
</reference>
<evidence type="ECO:0000256" key="7">
    <source>
        <dbReference type="PROSITE-ProRule" id="PRU01363"/>
    </source>
</evidence>
<dbReference type="Pfam" id="PF02801">
    <property type="entry name" value="Ketoacyl-synt_C"/>
    <property type="match status" value="1"/>
</dbReference>
<dbReference type="Proteomes" id="UP001322277">
    <property type="component" value="Chromosome 2"/>
</dbReference>
<dbReference type="SUPFAM" id="SSF55048">
    <property type="entry name" value="Probable ACP-binding domain of malonyl-CoA ACP transacylase"/>
    <property type="match status" value="1"/>
</dbReference>
<dbReference type="InterPro" id="IPR029058">
    <property type="entry name" value="AB_hydrolase_fold"/>
</dbReference>
<dbReference type="PROSITE" id="PS50075">
    <property type="entry name" value="CARRIER"/>
    <property type="match status" value="2"/>
</dbReference>
<dbReference type="GO" id="GO:0008168">
    <property type="term" value="F:methyltransferase activity"/>
    <property type="evidence" value="ECO:0007669"/>
    <property type="project" value="UniProtKB-KW"/>
</dbReference>
<feature type="region of interest" description="Disordered" evidence="8">
    <location>
        <begin position="1832"/>
        <end position="1879"/>
    </location>
</feature>
<dbReference type="Pfam" id="PF07859">
    <property type="entry name" value="Abhydrolase_3"/>
    <property type="match status" value="1"/>
</dbReference>
<dbReference type="InterPro" id="IPR042104">
    <property type="entry name" value="PKS_dehydratase_sf"/>
</dbReference>
<keyword evidence="2" id="KW-0596">Phosphopantetheine</keyword>
<dbReference type="SMART" id="SM00827">
    <property type="entry name" value="PKS_AT"/>
    <property type="match status" value="1"/>
</dbReference>
<dbReference type="SMART" id="SM00823">
    <property type="entry name" value="PKS_PP"/>
    <property type="match status" value="2"/>
</dbReference>
<gene>
    <name evidence="12" type="ORF">CDEST_02178</name>
</gene>
<proteinExistence type="predicted"/>
<dbReference type="Gene3D" id="3.40.366.10">
    <property type="entry name" value="Malonyl-Coenzyme A Acyl Carrier Protein, domain 2"/>
    <property type="match status" value="3"/>
</dbReference>
<keyword evidence="4" id="KW-0489">Methyltransferase</keyword>
<evidence type="ECO:0000259" key="11">
    <source>
        <dbReference type="PROSITE" id="PS52019"/>
    </source>
</evidence>
<feature type="domain" description="Ketosynthase family 3 (KS3)" evidence="10">
    <location>
        <begin position="378"/>
        <end position="804"/>
    </location>
</feature>
<evidence type="ECO:0000256" key="4">
    <source>
        <dbReference type="ARBA" id="ARBA00022603"/>
    </source>
</evidence>
<comment type="pathway">
    <text evidence="1">Secondary metabolite biosynthesis.</text>
</comment>
<feature type="active site" description="Proton acceptor; for dehydratase activity" evidence="7">
    <location>
        <position position="1378"/>
    </location>
</feature>
<evidence type="ECO:0000259" key="10">
    <source>
        <dbReference type="PROSITE" id="PS52004"/>
    </source>
</evidence>
<dbReference type="EMBL" id="CP137306">
    <property type="protein sequence ID" value="WQF77164.1"/>
    <property type="molecule type" value="Genomic_DNA"/>
</dbReference>
<dbReference type="InterPro" id="IPR014030">
    <property type="entry name" value="Ketoacyl_synth_N"/>
</dbReference>
<dbReference type="CDD" id="cd00833">
    <property type="entry name" value="PKS"/>
    <property type="match status" value="1"/>
</dbReference>
<dbReference type="GO" id="GO:0004312">
    <property type="term" value="F:fatty acid synthase activity"/>
    <property type="evidence" value="ECO:0007669"/>
    <property type="project" value="TreeGrafter"/>
</dbReference>
<feature type="compositionally biased region" description="Low complexity" evidence="8">
    <location>
        <begin position="1868"/>
        <end position="1879"/>
    </location>
</feature>
<name>A0AAX4I1C4_9PEZI</name>
<dbReference type="Gene3D" id="3.30.70.3290">
    <property type="match status" value="1"/>
</dbReference>
<dbReference type="GO" id="GO:0006508">
    <property type="term" value="P:proteolysis"/>
    <property type="evidence" value="ECO:0007669"/>
    <property type="project" value="InterPro"/>
</dbReference>
<dbReference type="Pfam" id="PF00109">
    <property type="entry name" value="ketoacyl-synt"/>
    <property type="match status" value="1"/>
</dbReference>
<dbReference type="InterPro" id="IPR009081">
    <property type="entry name" value="PP-bd_ACP"/>
</dbReference>
<dbReference type="Gene3D" id="1.10.1200.10">
    <property type="entry name" value="ACP-like"/>
    <property type="match status" value="2"/>
</dbReference>
<feature type="domain" description="Carrier" evidence="9">
    <location>
        <begin position="1754"/>
        <end position="1829"/>
    </location>
</feature>
<dbReference type="Pfam" id="PF00698">
    <property type="entry name" value="Acyl_transf_1"/>
    <property type="match status" value="1"/>
</dbReference>
<evidence type="ECO:0000256" key="8">
    <source>
        <dbReference type="SAM" id="MobiDB-lite"/>
    </source>
</evidence>
<dbReference type="PANTHER" id="PTHR43775:SF21">
    <property type="entry name" value="NON-REDUCING POLYKETIDE SYNTHASE AUSA-RELATED"/>
    <property type="match status" value="1"/>
</dbReference>
<dbReference type="InterPro" id="IPR020841">
    <property type="entry name" value="PKS_Beta-ketoAc_synthase_dom"/>
</dbReference>
<dbReference type="SMART" id="SM00825">
    <property type="entry name" value="PKS_KS"/>
    <property type="match status" value="1"/>
</dbReference>
<feature type="domain" description="Carrier" evidence="9">
    <location>
        <begin position="1910"/>
        <end position="1985"/>
    </location>
</feature>
<dbReference type="Gene3D" id="3.40.47.10">
    <property type="match status" value="1"/>
</dbReference>
<feature type="region of interest" description="Disordered" evidence="8">
    <location>
        <begin position="1722"/>
        <end position="1742"/>
    </location>
</feature>
<dbReference type="Gene3D" id="3.40.50.1820">
    <property type="entry name" value="alpha/beta hydrolase"/>
    <property type="match status" value="1"/>
</dbReference>
<dbReference type="SUPFAM" id="SSF47336">
    <property type="entry name" value="ACP-like"/>
    <property type="match status" value="3"/>
</dbReference>
<feature type="region of interest" description="C-terminal hotdog fold" evidence="7">
    <location>
        <begin position="1515"/>
        <end position="1669"/>
    </location>
</feature>
<dbReference type="PROSITE" id="PS52004">
    <property type="entry name" value="KS3_2"/>
    <property type="match status" value="1"/>
</dbReference>
<dbReference type="SUPFAM" id="SSF53901">
    <property type="entry name" value="Thiolase-like"/>
    <property type="match status" value="1"/>
</dbReference>
<keyword evidence="5 12" id="KW-0808">Transferase</keyword>
<dbReference type="PROSITE" id="PS52019">
    <property type="entry name" value="PKS_MFAS_DH"/>
    <property type="match status" value="1"/>
</dbReference>
<dbReference type="Pfam" id="PF00550">
    <property type="entry name" value="PP-binding"/>
    <property type="match status" value="3"/>
</dbReference>
<keyword evidence="6" id="KW-0511">Multifunctional enzyme</keyword>
<dbReference type="InterPro" id="IPR049900">
    <property type="entry name" value="PKS_mFAS_DH"/>
</dbReference>
<evidence type="ECO:0000256" key="2">
    <source>
        <dbReference type="ARBA" id="ARBA00022450"/>
    </source>
</evidence>
<dbReference type="InterPro" id="IPR050091">
    <property type="entry name" value="PKS_NRPS_Biosynth_Enz"/>
</dbReference>
<evidence type="ECO:0000256" key="3">
    <source>
        <dbReference type="ARBA" id="ARBA00022553"/>
    </source>
</evidence>
<accession>A0AAX4I1C4</accession>
<dbReference type="KEGG" id="cdet:87938681"/>
<dbReference type="GO" id="GO:0008236">
    <property type="term" value="F:serine-type peptidase activity"/>
    <property type="evidence" value="ECO:0007669"/>
    <property type="project" value="InterPro"/>
</dbReference>
<dbReference type="InterPro" id="IPR001227">
    <property type="entry name" value="Ac_transferase_dom_sf"/>
</dbReference>
<dbReference type="PANTHER" id="PTHR43775">
    <property type="entry name" value="FATTY ACID SYNTHASE"/>
    <property type="match status" value="1"/>
</dbReference>
<dbReference type="Gene3D" id="3.10.129.110">
    <property type="entry name" value="Polyketide synthase dehydratase"/>
    <property type="match status" value="1"/>
</dbReference>
<dbReference type="InterPro" id="IPR016039">
    <property type="entry name" value="Thiolase-like"/>
</dbReference>
<evidence type="ECO:0000313" key="13">
    <source>
        <dbReference type="Proteomes" id="UP001322277"/>
    </source>
</evidence>
<dbReference type="GeneID" id="87938681"/>
<dbReference type="InterPro" id="IPR001375">
    <property type="entry name" value="Peptidase_S9_cat"/>
</dbReference>
<dbReference type="GO" id="GO:0004315">
    <property type="term" value="F:3-oxoacyl-[acyl-carrier-protein] synthase activity"/>
    <property type="evidence" value="ECO:0007669"/>
    <property type="project" value="InterPro"/>
</dbReference>
<dbReference type="InterPro" id="IPR020806">
    <property type="entry name" value="PKS_PP-bd"/>
</dbReference>
<feature type="active site" description="Proton donor; for dehydratase activity" evidence="7">
    <location>
        <position position="1578"/>
    </location>
</feature>
<dbReference type="GO" id="GO:0044550">
    <property type="term" value="P:secondary metabolite biosynthetic process"/>
    <property type="evidence" value="ECO:0007669"/>
    <property type="project" value="TreeGrafter"/>
</dbReference>
<dbReference type="Pfam" id="PF00326">
    <property type="entry name" value="Peptidase_S9"/>
    <property type="match status" value="1"/>
</dbReference>
<dbReference type="SUPFAM" id="SSF52151">
    <property type="entry name" value="FabD/lysophospholipase-like"/>
    <property type="match status" value="2"/>
</dbReference>
<feature type="region of interest" description="N-terminal hotdog fold" evidence="7">
    <location>
        <begin position="1341"/>
        <end position="1493"/>
    </location>
</feature>
<dbReference type="InterPro" id="IPR013094">
    <property type="entry name" value="AB_hydrolase_3"/>
</dbReference>
<dbReference type="GO" id="GO:0032259">
    <property type="term" value="P:methylation"/>
    <property type="evidence" value="ECO:0007669"/>
    <property type="project" value="UniProtKB-KW"/>
</dbReference>
<feature type="region of interest" description="Disordered" evidence="8">
    <location>
        <begin position="1681"/>
        <end position="1702"/>
    </location>
</feature>
<dbReference type="PROSITE" id="PS00606">
    <property type="entry name" value="KS3_1"/>
    <property type="match status" value="1"/>
</dbReference>
<keyword evidence="3" id="KW-0597">Phosphoprotein</keyword>
<evidence type="ECO:0000259" key="9">
    <source>
        <dbReference type="PROSITE" id="PS50075"/>
    </source>
</evidence>
<dbReference type="InterPro" id="IPR036736">
    <property type="entry name" value="ACP-like_sf"/>
</dbReference>
<dbReference type="SUPFAM" id="SSF53474">
    <property type="entry name" value="alpha/beta-Hydrolases"/>
    <property type="match status" value="1"/>
</dbReference>
<dbReference type="InterPro" id="IPR014031">
    <property type="entry name" value="Ketoacyl_synth_C"/>
</dbReference>
<dbReference type="GO" id="GO:0031177">
    <property type="term" value="F:phosphopantetheine binding"/>
    <property type="evidence" value="ECO:0007669"/>
    <property type="project" value="InterPro"/>
</dbReference>
<dbReference type="InterPro" id="IPR014043">
    <property type="entry name" value="Acyl_transferase_dom"/>
</dbReference>
<dbReference type="InterPro" id="IPR016036">
    <property type="entry name" value="Malonyl_transacylase_ACP-bd"/>
</dbReference>
<feature type="compositionally biased region" description="Polar residues" evidence="8">
    <location>
        <begin position="1853"/>
        <end position="1867"/>
    </location>
</feature>
<dbReference type="InterPro" id="IPR018201">
    <property type="entry name" value="Ketoacyl_synth_AS"/>
</dbReference>
<evidence type="ECO:0000313" key="12">
    <source>
        <dbReference type="EMBL" id="WQF77164.1"/>
    </source>
</evidence>
<feature type="domain" description="PKS/mFAS DH" evidence="11">
    <location>
        <begin position="1341"/>
        <end position="1669"/>
    </location>
</feature>
<evidence type="ECO:0000256" key="1">
    <source>
        <dbReference type="ARBA" id="ARBA00005179"/>
    </source>
</evidence>